<feature type="domain" description="Hemerythrin-like" evidence="1">
    <location>
        <begin position="4"/>
        <end position="136"/>
    </location>
</feature>
<sequence length="182" mass="21466">MPNVTQLRQDHANMARLLHVLSHRHKTLVSGERPDFRMMREVVDYILDYMQGFIIPLERECSQMLCERSTEAGPLCKRLIEQYHTLHASLSKLSDNLDSILMDQVIPMEQFNADLHDYVESHRDYLRAERQELFPLMRDLLNDEEWQQLTNAIPHARAELERLQEAYPELYAELTESDVETA</sequence>
<dbReference type="Gene3D" id="1.20.120.520">
    <property type="entry name" value="nmb1532 protein domain like"/>
    <property type="match status" value="1"/>
</dbReference>
<proteinExistence type="predicted"/>
<evidence type="ECO:0000313" key="3">
    <source>
        <dbReference type="Proteomes" id="UP000319941"/>
    </source>
</evidence>
<protein>
    <recommendedName>
        <fullName evidence="1">Hemerythrin-like domain-containing protein</fullName>
    </recommendedName>
</protein>
<reference evidence="2 3" key="1">
    <citation type="submission" date="2019-07" db="EMBL/GenBank/DDBJ databases">
        <title>Diversity of Bacteria from Kongsfjorden, Arctic.</title>
        <authorList>
            <person name="Yu Y."/>
        </authorList>
    </citation>
    <scope>NUCLEOTIDE SEQUENCE [LARGE SCALE GENOMIC DNA]</scope>
    <source>
        <strain evidence="2 3">SM1923</strain>
    </source>
</reference>
<comment type="caution">
    <text evidence="2">The sequence shown here is derived from an EMBL/GenBank/DDBJ whole genome shotgun (WGS) entry which is preliminary data.</text>
</comment>
<dbReference type="OrthoDB" id="7349010at2"/>
<gene>
    <name evidence="2" type="ORF">FQP86_12490</name>
</gene>
<dbReference type="AlphaFoldDB" id="A0A558HJN1"/>
<dbReference type="Pfam" id="PF01814">
    <property type="entry name" value="Hemerythrin"/>
    <property type="match status" value="1"/>
</dbReference>
<dbReference type="Proteomes" id="UP000319941">
    <property type="component" value="Unassembled WGS sequence"/>
</dbReference>
<dbReference type="InterPro" id="IPR012312">
    <property type="entry name" value="Hemerythrin-like"/>
</dbReference>
<name>A0A558HJN1_9GAMM</name>
<dbReference type="STRING" id="553385.GCA_000591415_03643"/>
<dbReference type="EMBL" id="VNFH01000008">
    <property type="protein sequence ID" value="TVU69336.1"/>
    <property type="molecule type" value="Genomic_DNA"/>
</dbReference>
<organism evidence="2 3">
    <name type="scientific">Cobetia crustatorum</name>
    <dbReference type="NCBI Taxonomy" id="553385"/>
    <lineage>
        <taxon>Bacteria</taxon>
        <taxon>Pseudomonadati</taxon>
        <taxon>Pseudomonadota</taxon>
        <taxon>Gammaproteobacteria</taxon>
        <taxon>Oceanospirillales</taxon>
        <taxon>Halomonadaceae</taxon>
        <taxon>Cobetia</taxon>
    </lineage>
</organism>
<evidence type="ECO:0000313" key="2">
    <source>
        <dbReference type="EMBL" id="TVU69336.1"/>
    </source>
</evidence>
<keyword evidence="3" id="KW-1185">Reference proteome</keyword>
<evidence type="ECO:0000259" key="1">
    <source>
        <dbReference type="Pfam" id="PF01814"/>
    </source>
</evidence>
<accession>A0A558HJN1</accession>